<dbReference type="InterPro" id="IPR013525">
    <property type="entry name" value="ABC2_TM"/>
</dbReference>
<dbReference type="Pfam" id="PF01061">
    <property type="entry name" value="ABC2_membrane"/>
    <property type="match status" value="1"/>
</dbReference>
<dbReference type="Gene3D" id="3.40.50.300">
    <property type="entry name" value="P-loop containing nucleotide triphosphate hydrolases"/>
    <property type="match status" value="1"/>
</dbReference>
<feature type="transmembrane region" description="Helical" evidence="7">
    <location>
        <begin position="421"/>
        <end position="444"/>
    </location>
</feature>
<evidence type="ECO:0000256" key="5">
    <source>
        <dbReference type="ARBA" id="ARBA00022989"/>
    </source>
</evidence>
<feature type="transmembrane region" description="Helical" evidence="7">
    <location>
        <begin position="633"/>
        <end position="652"/>
    </location>
</feature>
<feature type="transmembrane region" description="Helical" evidence="7">
    <location>
        <begin position="486"/>
        <end position="512"/>
    </location>
</feature>
<evidence type="ECO:0000256" key="6">
    <source>
        <dbReference type="ARBA" id="ARBA00023136"/>
    </source>
</evidence>
<dbReference type="InterPro" id="IPR027417">
    <property type="entry name" value="P-loop_NTPase"/>
</dbReference>
<proteinExistence type="inferred from homology"/>
<keyword evidence="10" id="KW-1185">Reference proteome</keyword>
<dbReference type="SUPFAM" id="SSF52540">
    <property type="entry name" value="P-loop containing nucleoside triphosphate hydrolases"/>
    <property type="match status" value="1"/>
</dbReference>
<keyword evidence="3" id="KW-0813">Transport</keyword>
<dbReference type="PANTHER" id="PTHR48041">
    <property type="entry name" value="ABC TRANSPORTER G FAMILY MEMBER 28"/>
    <property type="match status" value="1"/>
</dbReference>
<dbReference type="GO" id="GO:0030659">
    <property type="term" value="C:cytoplasmic vesicle membrane"/>
    <property type="evidence" value="ECO:0007669"/>
    <property type="project" value="TreeGrafter"/>
</dbReference>
<comment type="subcellular location">
    <subcellularLocation>
        <location evidence="1">Membrane</location>
        <topology evidence="1">Multi-pass membrane protein</topology>
    </subcellularLocation>
</comment>
<name>A0AAV8YUM7_9CUCU</name>
<dbReference type="GO" id="GO:0005886">
    <property type="term" value="C:plasma membrane"/>
    <property type="evidence" value="ECO:0007669"/>
    <property type="project" value="TreeGrafter"/>
</dbReference>
<feature type="transmembrane region" description="Helical" evidence="7">
    <location>
        <begin position="450"/>
        <end position="474"/>
    </location>
</feature>
<evidence type="ECO:0000313" key="10">
    <source>
        <dbReference type="Proteomes" id="UP001162162"/>
    </source>
</evidence>
<dbReference type="InterPro" id="IPR003439">
    <property type="entry name" value="ABC_transporter-like_ATP-bd"/>
</dbReference>
<keyword evidence="6 7" id="KW-0472">Membrane</keyword>
<protein>
    <recommendedName>
        <fullName evidence="8">ABC transporter domain-containing protein</fullName>
    </recommendedName>
</protein>
<dbReference type="GO" id="GO:0140359">
    <property type="term" value="F:ABC-type transporter activity"/>
    <property type="evidence" value="ECO:0007669"/>
    <property type="project" value="InterPro"/>
</dbReference>
<comment type="similarity">
    <text evidence="2">Belongs to the ABC transporter superfamily. ABCG family. Eye pigment precursor importer (TC 3.A.1.204) subfamily.</text>
</comment>
<comment type="caution">
    <text evidence="9">The sequence shown here is derived from an EMBL/GenBank/DDBJ whole genome shotgun (WGS) entry which is preliminary data.</text>
</comment>
<organism evidence="9 10">
    <name type="scientific">Aromia moschata</name>
    <dbReference type="NCBI Taxonomy" id="1265417"/>
    <lineage>
        <taxon>Eukaryota</taxon>
        <taxon>Metazoa</taxon>
        <taxon>Ecdysozoa</taxon>
        <taxon>Arthropoda</taxon>
        <taxon>Hexapoda</taxon>
        <taxon>Insecta</taxon>
        <taxon>Pterygota</taxon>
        <taxon>Neoptera</taxon>
        <taxon>Endopterygota</taxon>
        <taxon>Coleoptera</taxon>
        <taxon>Polyphaga</taxon>
        <taxon>Cucujiformia</taxon>
        <taxon>Chrysomeloidea</taxon>
        <taxon>Cerambycidae</taxon>
        <taxon>Cerambycinae</taxon>
        <taxon>Callichromatini</taxon>
        <taxon>Aromia</taxon>
    </lineage>
</organism>
<evidence type="ECO:0000259" key="8">
    <source>
        <dbReference type="PROSITE" id="PS50893"/>
    </source>
</evidence>
<evidence type="ECO:0000313" key="9">
    <source>
        <dbReference type="EMBL" id="KAJ8955186.1"/>
    </source>
</evidence>
<evidence type="ECO:0000256" key="2">
    <source>
        <dbReference type="ARBA" id="ARBA00005814"/>
    </source>
</evidence>
<feature type="transmembrane region" description="Helical" evidence="7">
    <location>
        <begin position="336"/>
        <end position="353"/>
    </location>
</feature>
<gene>
    <name evidence="9" type="ORF">NQ318_009082</name>
</gene>
<evidence type="ECO:0000256" key="4">
    <source>
        <dbReference type="ARBA" id="ARBA00022692"/>
    </source>
</evidence>
<dbReference type="Pfam" id="PF19055">
    <property type="entry name" value="ABC2_membrane_7"/>
    <property type="match status" value="1"/>
</dbReference>
<dbReference type="PROSITE" id="PS50893">
    <property type="entry name" value="ABC_TRANSPORTER_2"/>
    <property type="match status" value="1"/>
</dbReference>
<feature type="domain" description="ABC transporter" evidence="8">
    <location>
        <begin position="8"/>
        <end position="238"/>
    </location>
</feature>
<dbReference type="PROSITE" id="PS00211">
    <property type="entry name" value="ABC_TRANSPORTER_1"/>
    <property type="match status" value="1"/>
</dbReference>
<reference evidence="9" key="1">
    <citation type="journal article" date="2023" name="Insect Mol. Biol.">
        <title>Genome sequencing provides insights into the evolution of gene families encoding plant cell wall-degrading enzymes in longhorned beetles.</title>
        <authorList>
            <person name="Shin N.R."/>
            <person name="Okamura Y."/>
            <person name="Kirsch R."/>
            <person name="Pauchet Y."/>
        </authorList>
    </citation>
    <scope>NUCLEOTIDE SEQUENCE</scope>
    <source>
        <strain evidence="9">AMC_N1</strain>
    </source>
</reference>
<dbReference type="PANTHER" id="PTHR48041:SF139">
    <property type="entry name" value="PROTEIN SCARLET"/>
    <property type="match status" value="1"/>
</dbReference>
<dbReference type="InterPro" id="IPR017871">
    <property type="entry name" value="ABC_transporter-like_CS"/>
</dbReference>
<sequence length="658" mass="74750">MGSRLCAFCFSGAGKSTLMTALAYRHSGTTEIDGDILVNGRPIGSYMKYLSGYMHQEDLFVPSLTVMEHMNIMVGNEFIPVGTFTQFFISIQYAANLKLDRRVAAHEKRGKICKLLTELGLIKCVDTRIGGAGHSKALSGGEKKRLAFATESLTDPPVLFCDEPTTGLDSYSAQKLVMMMNRMATNGKTILCTIHQPSSEIFAMFSQMILVAEGRIAYMGATARAIDFFEELGYTCPSSYSPADFFIKLIASTPGCESSSKQTIKRICDQFAISDYAKEVEVVVQYEFHMGRAVMPTYFKTKKNFKELNWWWKLYWLTYRWFLEVLRNPAVQSLKILQRIIIGVIVGLCYLGTNPYTQNGIQAVQGAIFMFVSENTFNPMYAVLAEFPENAPIFFREYRSGLYHPFTYYLSRIIALVLNKYIFIILPGFVLEPVLFVVIAYWLADLRPTVYAFFMTLLITILTMNVASACGIMFSNAFDSVPSAMAYLVPFDYILMVMSGLFIKLSTLSSLVTWTKYLSWLMYATESLTIVQWSGVTNIKETEERSLPEFVEDKMKQRLDTTSIGIVPDDAVWLYAIKKDKRMKEAQNSRRTGKQPWDFSACDSDDTDLPCITEGRGVLETYSFSEDRLQRDMWSMAVLVATFYVIGYLCLWRRVRNK</sequence>
<dbReference type="Proteomes" id="UP001162162">
    <property type="component" value="Unassembled WGS sequence"/>
</dbReference>
<evidence type="ECO:0000256" key="3">
    <source>
        <dbReference type="ARBA" id="ARBA00022448"/>
    </source>
</evidence>
<dbReference type="AlphaFoldDB" id="A0AAV8YUM7"/>
<keyword evidence="4 7" id="KW-0812">Transmembrane</keyword>
<dbReference type="EMBL" id="JAPWTK010000040">
    <property type="protein sequence ID" value="KAJ8955186.1"/>
    <property type="molecule type" value="Genomic_DNA"/>
</dbReference>
<keyword evidence="5 7" id="KW-1133">Transmembrane helix</keyword>
<dbReference type="GO" id="GO:0016887">
    <property type="term" value="F:ATP hydrolysis activity"/>
    <property type="evidence" value="ECO:0007669"/>
    <property type="project" value="InterPro"/>
</dbReference>
<dbReference type="GO" id="GO:0005524">
    <property type="term" value="F:ATP binding"/>
    <property type="evidence" value="ECO:0007669"/>
    <property type="project" value="InterPro"/>
</dbReference>
<dbReference type="Pfam" id="PF00005">
    <property type="entry name" value="ABC_tran"/>
    <property type="match status" value="1"/>
</dbReference>
<dbReference type="InterPro" id="IPR050352">
    <property type="entry name" value="ABCG_transporters"/>
</dbReference>
<evidence type="ECO:0000256" key="7">
    <source>
        <dbReference type="SAM" id="Phobius"/>
    </source>
</evidence>
<evidence type="ECO:0000256" key="1">
    <source>
        <dbReference type="ARBA" id="ARBA00004141"/>
    </source>
</evidence>
<accession>A0AAV8YUM7</accession>
<dbReference type="InterPro" id="IPR043926">
    <property type="entry name" value="ABCG_dom"/>
</dbReference>